<dbReference type="AlphaFoldDB" id="D4AVC1"/>
<sequence length="135" mass="15855">MVRREKAEEEEVDSVYNEVQYPSRRREESGYRGRKAGLSSRQGQDGECEVEVKVEVEVEEEVEEEEERDKNELDEDELVEVEVEVEVEGEEEVEEEDEEEEGIVVLARDRRVLLLKWEPATHPTKEQHRQVLLTG</sequence>
<dbReference type="Proteomes" id="UP000008866">
    <property type="component" value="Unassembled WGS sequence"/>
</dbReference>
<comment type="caution">
    <text evidence="2">The sequence shown here is derived from an EMBL/GenBank/DDBJ whole genome shotgun (WGS) entry which is preliminary data.</text>
</comment>
<feature type="compositionally biased region" description="Acidic residues" evidence="1">
    <location>
        <begin position="57"/>
        <end position="81"/>
    </location>
</feature>
<dbReference type="OMA" id="KWEPATH"/>
<keyword evidence="3" id="KW-1185">Reference proteome</keyword>
<gene>
    <name evidence="2" type="ORF">ARB_00130</name>
</gene>
<dbReference type="GeneID" id="9520124"/>
<reference evidence="3" key="1">
    <citation type="journal article" date="2011" name="Genome Biol.">
        <title>Comparative and functional genomics provide insights into the pathogenicity of dermatophytic fungi.</title>
        <authorList>
            <person name="Burmester A."/>
            <person name="Shelest E."/>
            <person name="Gloeckner G."/>
            <person name="Heddergott C."/>
            <person name="Schindler S."/>
            <person name="Staib P."/>
            <person name="Heidel A."/>
            <person name="Felder M."/>
            <person name="Petzold A."/>
            <person name="Szafranski K."/>
            <person name="Feuermann M."/>
            <person name="Pedruzzi I."/>
            <person name="Priebe S."/>
            <person name="Groth M."/>
            <person name="Winkler R."/>
            <person name="Li W."/>
            <person name="Kniemeyer O."/>
            <person name="Schroeckh V."/>
            <person name="Hertweck C."/>
            <person name="Hube B."/>
            <person name="White T.C."/>
            <person name="Platzer M."/>
            <person name="Guthke R."/>
            <person name="Heitman J."/>
            <person name="Woestemeyer J."/>
            <person name="Zipfel P.F."/>
            <person name="Monod M."/>
            <person name="Brakhage A.A."/>
        </authorList>
    </citation>
    <scope>NUCLEOTIDE SEQUENCE [LARGE SCALE GENOMIC DNA]</scope>
    <source>
        <strain evidence="3">ATCC MYA-4681 / CBS 112371</strain>
    </source>
</reference>
<evidence type="ECO:0000313" key="3">
    <source>
        <dbReference type="Proteomes" id="UP000008866"/>
    </source>
</evidence>
<evidence type="ECO:0000313" key="2">
    <source>
        <dbReference type="EMBL" id="EFE33043.1"/>
    </source>
</evidence>
<dbReference type="HOGENOM" id="CLU_1950341_0_0_1"/>
<name>D4AVC1_ARTBC</name>
<evidence type="ECO:0000256" key="1">
    <source>
        <dbReference type="SAM" id="MobiDB-lite"/>
    </source>
</evidence>
<protein>
    <submittedName>
        <fullName evidence="2">Uncharacterized protein</fullName>
    </submittedName>
</protein>
<proteinExistence type="predicted"/>
<organism evidence="2 3">
    <name type="scientific">Arthroderma benhamiae (strain ATCC MYA-4681 / CBS 112371)</name>
    <name type="common">Trichophyton mentagrophytes</name>
    <dbReference type="NCBI Taxonomy" id="663331"/>
    <lineage>
        <taxon>Eukaryota</taxon>
        <taxon>Fungi</taxon>
        <taxon>Dikarya</taxon>
        <taxon>Ascomycota</taxon>
        <taxon>Pezizomycotina</taxon>
        <taxon>Eurotiomycetes</taxon>
        <taxon>Eurotiomycetidae</taxon>
        <taxon>Onygenales</taxon>
        <taxon>Arthrodermataceae</taxon>
        <taxon>Trichophyton</taxon>
    </lineage>
</organism>
<accession>D4AVC1</accession>
<feature type="region of interest" description="Disordered" evidence="1">
    <location>
        <begin position="1"/>
        <end position="81"/>
    </location>
</feature>
<dbReference type="KEGG" id="abe:ARB_00130"/>
<dbReference type="EMBL" id="ABSU01000012">
    <property type="protein sequence ID" value="EFE33043.1"/>
    <property type="molecule type" value="Genomic_DNA"/>
</dbReference>
<dbReference type="RefSeq" id="XP_003013683.1">
    <property type="nucleotide sequence ID" value="XM_003013637.1"/>
</dbReference>